<dbReference type="InterPro" id="IPR010290">
    <property type="entry name" value="TM_effector"/>
</dbReference>
<comment type="caution">
    <text evidence="9">The sequence shown here is derived from an EMBL/GenBank/DDBJ whole genome shotgun (WGS) entry which is preliminary data.</text>
</comment>
<evidence type="ECO:0000256" key="7">
    <source>
        <dbReference type="SAM" id="Phobius"/>
    </source>
</evidence>
<keyword evidence="5 7" id="KW-1133">Transmembrane helix</keyword>
<feature type="transmembrane region" description="Helical" evidence="7">
    <location>
        <begin position="112"/>
        <end position="128"/>
    </location>
</feature>
<sequence>MAQIEVQDIKKTPRFAFQSKSFTIFMSGSFVSRVGDWMDLVALNWAVLQFTNSPIHLGIINACRLVPTFLLSVPAGILADRMDRRKVLIWLQIGMMFLTFILGFLIKEEPAFWLFAFIVTLRAMLAAMDPPVRNAFIPNLVPQSSMASAIAINTMTINLSRMIGPAIAGILIGMTDIANIFYINAWGTFSVLISLSLIRNNFQPLKRKVEGEKITFSEAVKFVREKPSVQSLLILAIVPMIFGFPYTTMTPLFARELLHLGPEGFGMLLSISSVGAIAGTTWLSIGKEINEPGKWLIYSIISFGCSLLLFIGTANLMIAGIAMFLVGLTSQTYRTLSRITLQKQVPDHLRGRILSIALMDRGFIPLGALLIGAIATSLGTHWAGNVMGLGCIVTTLIIVMKRKQIMKI</sequence>
<dbReference type="PANTHER" id="PTHR23513">
    <property type="entry name" value="INTEGRAL MEMBRANE EFFLUX PROTEIN-RELATED"/>
    <property type="match status" value="1"/>
</dbReference>
<keyword evidence="4 7" id="KW-0812">Transmembrane</keyword>
<dbReference type="Gene3D" id="1.20.1250.20">
    <property type="entry name" value="MFS general substrate transporter like domains"/>
    <property type="match status" value="1"/>
</dbReference>
<evidence type="ECO:0000259" key="8">
    <source>
        <dbReference type="PROSITE" id="PS50850"/>
    </source>
</evidence>
<protein>
    <submittedName>
        <fullName evidence="9">MFS transporter</fullName>
    </submittedName>
</protein>
<feature type="transmembrane region" description="Helical" evidence="7">
    <location>
        <begin position="265"/>
        <end position="283"/>
    </location>
</feature>
<evidence type="ECO:0000256" key="5">
    <source>
        <dbReference type="ARBA" id="ARBA00022989"/>
    </source>
</evidence>
<evidence type="ECO:0000256" key="2">
    <source>
        <dbReference type="ARBA" id="ARBA00022448"/>
    </source>
</evidence>
<evidence type="ECO:0000256" key="6">
    <source>
        <dbReference type="ARBA" id="ARBA00023136"/>
    </source>
</evidence>
<gene>
    <name evidence="9" type="ORF">GCM10007380_32640</name>
</gene>
<organism evidence="9 10">
    <name type="scientific">Gottfriedia solisilvae</name>
    <dbReference type="NCBI Taxonomy" id="1516104"/>
    <lineage>
        <taxon>Bacteria</taxon>
        <taxon>Bacillati</taxon>
        <taxon>Bacillota</taxon>
        <taxon>Bacilli</taxon>
        <taxon>Bacillales</taxon>
        <taxon>Bacillaceae</taxon>
        <taxon>Gottfriedia</taxon>
    </lineage>
</organism>
<dbReference type="Pfam" id="PF05977">
    <property type="entry name" value="MFS_3"/>
    <property type="match status" value="1"/>
</dbReference>
<dbReference type="EMBL" id="BMHB01000002">
    <property type="protein sequence ID" value="GGI16373.1"/>
    <property type="molecule type" value="Genomic_DNA"/>
</dbReference>
<proteinExistence type="predicted"/>
<evidence type="ECO:0000256" key="3">
    <source>
        <dbReference type="ARBA" id="ARBA00022475"/>
    </source>
</evidence>
<feature type="transmembrane region" description="Helical" evidence="7">
    <location>
        <begin position="382"/>
        <end position="400"/>
    </location>
</feature>
<evidence type="ECO:0000256" key="1">
    <source>
        <dbReference type="ARBA" id="ARBA00004651"/>
    </source>
</evidence>
<feature type="transmembrane region" description="Helical" evidence="7">
    <location>
        <begin position="317"/>
        <end position="333"/>
    </location>
</feature>
<dbReference type="InterPro" id="IPR020846">
    <property type="entry name" value="MFS_dom"/>
</dbReference>
<comment type="subcellular location">
    <subcellularLocation>
        <location evidence="1">Cell membrane</location>
        <topology evidence="1">Multi-pass membrane protein</topology>
    </subcellularLocation>
</comment>
<accession>A0A8J3AMC4</accession>
<name>A0A8J3AMC4_9BACI</name>
<evidence type="ECO:0000313" key="9">
    <source>
        <dbReference type="EMBL" id="GGI16373.1"/>
    </source>
</evidence>
<dbReference type="PROSITE" id="PS50850">
    <property type="entry name" value="MFS"/>
    <property type="match status" value="1"/>
</dbReference>
<dbReference type="CDD" id="cd06173">
    <property type="entry name" value="MFS_MefA_like"/>
    <property type="match status" value="1"/>
</dbReference>
<feature type="transmembrane region" description="Helical" evidence="7">
    <location>
        <begin position="180"/>
        <end position="198"/>
    </location>
</feature>
<feature type="transmembrane region" description="Helical" evidence="7">
    <location>
        <begin position="87"/>
        <end position="106"/>
    </location>
</feature>
<keyword evidence="3" id="KW-1003">Cell membrane</keyword>
<feature type="transmembrane region" description="Helical" evidence="7">
    <location>
        <begin position="232"/>
        <end position="253"/>
    </location>
</feature>
<feature type="domain" description="Major facilitator superfamily (MFS) profile" evidence="8">
    <location>
        <begin position="16"/>
        <end position="406"/>
    </location>
</feature>
<reference evidence="10" key="1">
    <citation type="journal article" date="2019" name="Int. J. Syst. Evol. Microbiol.">
        <title>The Global Catalogue of Microorganisms (GCM) 10K type strain sequencing project: providing services to taxonomists for standard genome sequencing and annotation.</title>
        <authorList>
            <consortium name="The Broad Institute Genomics Platform"/>
            <consortium name="The Broad Institute Genome Sequencing Center for Infectious Disease"/>
            <person name="Wu L."/>
            <person name="Ma J."/>
        </authorList>
    </citation>
    <scope>NUCLEOTIDE SEQUENCE [LARGE SCALE GENOMIC DNA]</scope>
    <source>
        <strain evidence="10">CGMCC 1.14993</strain>
    </source>
</reference>
<keyword evidence="6 7" id="KW-0472">Membrane</keyword>
<dbReference type="RefSeq" id="WP_088000969.1">
    <property type="nucleotide sequence ID" value="NZ_BMHB01000002.1"/>
</dbReference>
<dbReference type="PANTHER" id="PTHR23513:SF11">
    <property type="entry name" value="STAPHYLOFERRIN A TRANSPORTER"/>
    <property type="match status" value="1"/>
</dbReference>
<keyword evidence="10" id="KW-1185">Reference proteome</keyword>
<dbReference type="InterPro" id="IPR036259">
    <property type="entry name" value="MFS_trans_sf"/>
</dbReference>
<dbReference type="AlphaFoldDB" id="A0A8J3AMC4"/>
<dbReference type="Proteomes" id="UP000626244">
    <property type="component" value="Unassembled WGS sequence"/>
</dbReference>
<evidence type="ECO:0000256" key="4">
    <source>
        <dbReference type="ARBA" id="ARBA00022692"/>
    </source>
</evidence>
<dbReference type="GO" id="GO:0022857">
    <property type="term" value="F:transmembrane transporter activity"/>
    <property type="evidence" value="ECO:0007669"/>
    <property type="project" value="InterPro"/>
</dbReference>
<keyword evidence="2" id="KW-0813">Transport</keyword>
<dbReference type="SUPFAM" id="SSF103473">
    <property type="entry name" value="MFS general substrate transporter"/>
    <property type="match status" value="1"/>
</dbReference>
<dbReference type="OrthoDB" id="9775268at2"/>
<dbReference type="GO" id="GO:0005886">
    <property type="term" value="C:plasma membrane"/>
    <property type="evidence" value="ECO:0007669"/>
    <property type="project" value="UniProtKB-SubCell"/>
</dbReference>
<evidence type="ECO:0000313" key="10">
    <source>
        <dbReference type="Proteomes" id="UP000626244"/>
    </source>
</evidence>